<comment type="subcellular location">
    <subcellularLocation>
        <location evidence="1">Nucleus</location>
    </subcellularLocation>
</comment>
<dbReference type="InterPro" id="IPR012317">
    <property type="entry name" value="Poly(ADP-ribose)pol_cat_dom"/>
</dbReference>
<evidence type="ECO:0000256" key="2">
    <source>
        <dbReference type="ARBA" id="ARBA00022676"/>
    </source>
</evidence>
<dbReference type="PROSITE" id="PS51059">
    <property type="entry name" value="PARP_CATALYTIC"/>
    <property type="match status" value="1"/>
</dbReference>
<feature type="domain" description="PARP catalytic" evidence="8">
    <location>
        <begin position="1"/>
        <end position="194"/>
    </location>
</feature>
<evidence type="ECO:0000313" key="10">
    <source>
        <dbReference type="Proteomes" id="UP000037460"/>
    </source>
</evidence>
<keyword evidence="4 6" id="KW-0520">NAD</keyword>
<dbReference type="Gene3D" id="1.10.8.10">
    <property type="entry name" value="DNA helicase RuvA subunit, C-terminal domain"/>
    <property type="match status" value="1"/>
</dbReference>
<organism evidence="9 10">
    <name type="scientific">Chrysochromulina tobinii</name>
    <dbReference type="NCBI Taxonomy" id="1460289"/>
    <lineage>
        <taxon>Eukaryota</taxon>
        <taxon>Haptista</taxon>
        <taxon>Haptophyta</taxon>
        <taxon>Prymnesiophyceae</taxon>
        <taxon>Prymnesiales</taxon>
        <taxon>Chrysochromulinaceae</taxon>
        <taxon>Chrysochromulina</taxon>
    </lineage>
</organism>
<feature type="domain" description="UBA" evidence="7">
    <location>
        <begin position="235"/>
        <end position="274"/>
    </location>
</feature>
<dbReference type="OrthoDB" id="9975606at2759"/>
<name>A0A0M0JNP8_9EUKA</name>
<keyword evidence="10" id="KW-1185">Reference proteome</keyword>
<keyword evidence="3 6" id="KW-0808">Transferase</keyword>
<evidence type="ECO:0000256" key="5">
    <source>
        <dbReference type="ARBA" id="ARBA00023242"/>
    </source>
</evidence>
<sequence length="274" mass="29435">MLCDSGTDPASRRRTDLASRRLSAIYCVENRGFFREYQARRTTMLSLPRLNERWLWHGTDEKSIPLILANGFLRDFNTRGAHGKGVYFARQAAYSLSPRYSKIDPDTGEHYLLLCRVLMGEACVGSSGMERPTQKPNSNAMHESMVDRLPVEQSQIVVLSAGSDKQAYPEFVLKFQKRDEGGGGGGGGGSRAPAPALAASSGFSLGTPGLARPDLIALQHGSRGGGGSGSSDAPPLDHRIAQLQAMGFADVEAIKQALEASNGDVEQALALLVE</sequence>
<dbReference type="EMBL" id="JWZX01002620">
    <property type="protein sequence ID" value="KOO28100.1"/>
    <property type="molecule type" value="Genomic_DNA"/>
</dbReference>
<dbReference type="Proteomes" id="UP000037460">
    <property type="component" value="Unassembled WGS sequence"/>
</dbReference>
<gene>
    <name evidence="9" type="ORF">Ctob_008086</name>
</gene>
<dbReference type="GO" id="GO:0003714">
    <property type="term" value="F:transcription corepressor activity"/>
    <property type="evidence" value="ECO:0007669"/>
    <property type="project" value="TreeGrafter"/>
</dbReference>
<accession>A0A0M0JNP8</accession>
<dbReference type="GO" id="GO:0010629">
    <property type="term" value="P:negative regulation of gene expression"/>
    <property type="evidence" value="ECO:0007669"/>
    <property type="project" value="TreeGrafter"/>
</dbReference>
<dbReference type="GO" id="GO:0005737">
    <property type="term" value="C:cytoplasm"/>
    <property type="evidence" value="ECO:0007669"/>
    <property type="project" value="TreeGrafter"/>
</dbReference>
<dbReference type="InterPro" id="IPR015940">
    <property type="entry name" value="UBA"/>
</dbReference>
<dbReference type="PANTHER" id="PTHR14453:SF67">
    <property type="entry name" value="POLY [ADP-RIBOSE] POLYMERASE"/>
    <property type="match status" value="1"/>
</dbReference>
<dbReference type="Pfam" id="PF00644">
    <property type="entry name" value="PARP"/>
    <property type="match status" value="1"/>
</dbReference>
<dbReference type="Gene3D" id="3.90.228.10">
    <property type="match status" value="1"/>
</dbReference>
<evidence type="ECO:0000259" key="7">
    <source>
        <dbReference type="PROSITE" id="PS50030"/>
    </source>
</evidence>
<dbReference type="SUPFAM" id="SSF56399">
    <property type="entry name" value="ADP-ribosylation"/>
    <property type="match status" value="1"/>
</dbReference>
<dbReference type="CDD" id="cd14270">
    <property type="entry name" value="UBA"/>
    <property type="match status" value="1"/>
</dbReference>
<dbReference type="Pfam" id="PF00627">
    <property type="entry name" value="UBA"/>
    <property type="match status" value="1"/>
</dbReference>
<dbReference type="SUPFAM" id="SSF46934">
    <property type="entry name" value="UBA-like"/>
    <property type="match status" value="1"/>
</dbReference>
<evidence type="ECO:0000313" key="9">
    <source>
        <dbReference type="EMBL" id="KOO28100.1"/>
    </source>
</evidence>
<evidence type="ECO:0000256" key="4">
    <source>
        <dbReference type="ARBA" id="ARBA00023027"/>
    </source>
</evidence>
<keyword evidence="2 6" id="KW-0328">Glycosyltransferase</keyword>
<dbReference type="EC" id="2.4.2.-" evidence="6"/>
<keyword evidence="5" id="KW-0539">Nucleus</keyword>
<evidence type="ECO:0000259" key="8">
    <source>
        <dbReference type="PROSITE" id="PS51059"/>
    </source>
</evidence>
<proteinExistence type="predicted"/>
<dbReference type="GO" id="GO:0003950">
    <property type="term" value="F:NAD+ poly-ADP-ribosyltransferase activity"/>
    <property type="evidence" value="ECO:0007669"/>
    <property type="project" value="UniProtKB-UniRule"/>
</dbReference>
<reference evidence="10" key="1">
    <citation type="journal article" date="2015" name="PLoS Genet.">
        <title>Genome Sequence and Transcriptome Analyses of Chrysochromulina tobin: Metabolic Tools for Enhanced Algal Fitness in the Prominent Order Prymnesiales (Haptophyceae).</title>
        <authorList>
            <person name="Hovde B.T."/>
            <person name="Deodato C.R."/>
            <person name="Hunsperger H.M."/>
            <person name="Ryken S.A."/>
            <person name="Yost W."/>
            <person name="Jha R.K."/>
            <person name="Patterson J."/>
            <person name="Monnat R.J. Jr."/>
            <person name="Barlow S.B."/>
            <person name="Starkenburg S.R."/>
            <person name="Cattolico R.A."/>
        </authorList>
    </citation>
    <scope>NUCLEOTIDE SEQUENCE</scope>
    <source>
        <strain evidence="10">CCMP291</strain>
    </source>
</reference>
<comment type="caution">
    <text evidence="9">The sequence shown here is derived from an EMBL/GenBank/DDBJ whole genome shotgun (WGS) entry which is preliminary data.</text>
</comment>
<dbReference type="SMART" id="SM00165">
    <property type="entry name" value="UBA"/>
    <property type="match status" value="1"/>
</dbReference>
<evidence type="ECO:0000256" key="6">
    <source>
        <dbReference type="RuleBase" id="RU362114"/>
    </source>
</evidence>
<dbReference type="PROSITE" id="PS50030">
    <property type="entry name" value="UBA"/>
    <property type="match status" value="1"/>
</dbReference>
<dbReference type="AlphaFoldDB" id="A0A0M0JNP8"/>
<dbReference type="InterPro" id="IPR009060">
    <property type="entry name" value="UBA-like_sf"/>
</dbReference>
<evidence type="ECO:0000256" key="3">
    <source>
        <dbReference type="ARBA" id="ARBA00022679"/>
    </source>
</evidence>
<dbReference type="PANTHER" id="PTHR14453">
    <property type="entry name" value="PARP/ZINC FINGER CCCH TYPE DOMAIN CONTAINING PROTEIN"/>
    <property type="match status" value="1"/>
</dbReference>
<evidence type="ECO:0000256" key="1">
    <source>
        <dbReference type="ARBA" id="ARBA00004123"/>
    </source>
</evidence>
<dbReference type="InterPro" id="IPR052056">
    <property type="entry name" value="Mono-ARTD/PARP"/>
</dbReference>
<dbReference type="GO" id="GO:0005634">
    <property type="term" value="C:nucleus"/>
    <property type="evidence" value="ECO:0007669"/>
    <property type="project" value="UniProtKB-SubCell"/>
</dbReference>
<protein>
    <recommendedName>
        <fullName evidence="6">Poly [ADP-ribose] polymerase</fullName>
        <shortName evidence="6">PARP</shortName>
        <ecNumber evidence="6">2.4.2.-</ecNumber>
    </recommendedName>
</protein>